<dbReference type="Proteomes" id="UP000799777">
    <property type="component" value="Unassembled WGS sequence"/>
</dbReference>
<proteinExistence type="predicted"/>
<feature type="domain" description="Aminoglycoside phosphotransferase" evidence="1">
    <location>
        <begin position="114"/>
        <end position="261"/>
    </location>
</feature>
<dbReference type="SUPFAM" id="SSF56112">
    <property type="entry name" value="Protein kinase-like (PK-like)"/>
    <property type="match status" value="1"/>
</dbReference>
<organism evidence="2 3">
    <name type="scientific">Setomelanomma holmii</name>
    <dbReference type="NCBI Taxonomy" id="210430"/>
    <lineage>
        <taxon>Eukaryota</taxon>
        <taxon>Fungi</taxon>
        <taxon>Dikarya</taxon>
        <taxon>Ascomycota</taxon>
        <taxon>Pezizomycotina</taxon>
        <taxon>Dothideomycetes</taxon>
        <taxon>Pleosporomycetidae</taxon>
        <taxon>Pleosporales</taxon>
        <taxon>Pleosporineae</taxon>
        <taxon>Phaeosphaeriaceae</taxon>
        <taxon>Setomelanomma</taxon>
    </lineage>
</organism>
<sequence>MPRVDSQYHERQEHMRAVQHAYPGCEVQEFEEQGHCSYTLLVSFKALASVYRAKNLHMDRHSEGATRPAVIVQIRSMQHTINLDIAQTAKLTYSHLAPSIKSLELQLPALSFAYEMEKMRGTPLSRLLPRSSELDEETQRKQQMFIVSFAAFIAQGWQTSPELHPGSGKFRADSPMQIAPEMLSQCMGRVGSSIIRRLEKLAAELPDEELRQHAKDVLSYVTTMDDFPVMLTHGDLIPSNILVDESTWEITGIVDWAEAEYLPFGTCLLREHFWHCLLDARPQIGKKQEDVLTMRDMGVLLWYGYAWDDGAIHRVVNETDDANEVACLRAFLHPK</sequence>
<dbReference type="AlphaFoldDB" id="A0A9P4LLR3"/>
<dbReference type="InterPro" id="IPR051678">
    <property type="entry name" value="AGP_Transferase"/>
</dbReference>
<name>A0A9P4LLR3_9PLEO</name>
<reference evidence="2" key="1">
    <citation type="journal article" date="2020" name="Stud. Mycol.">
        <title>101 Dothideomycetes genomes: a test case for predicting lifestyles and emergence of pathogens.</title>
        <authorList>
            <person name="Haridas S."/>
            <person name="Albert R."/>
            <person name="Binder M."/>
            <person name="Bloem J."/>
            <person name="Labutti K."/>
            <person name="Salamov A."/>
            <person name="Andreopoulos B."/>
            <person name="Baker S."/>
            <person name="Barry K."/>
            <person name="Bills G."/>
            <person name="Bluhm B."/>
            <person name="Cannon C."/>
            <person name="Castanera R."/>
            <person name="Culley D."/>
            <person name="Daum C."/>
            <person name="Ezra D."/>
            <person name="Gonzalez J."/>
            <person name="Henrissat B."/>
            <person name="Kuo A."/>
            <person name="Liang C."/>
            <person name="Lipzen A."/>
            <person name="Lutzoni F."/>
            <person name="Magnuson J."/>
            <person name="Mondo S."/>
            <person name="Nolan M."/>
            <person name="Ohm R."/>
            <person name="Pangilinan J."/>
            <person name="Park H.-J."/>
            <person name="Ramirez L."/>
            <person name="Alfaro M."/>
            <person name="Sun H."/>
            <person name="Tritt A."/>
            <person name="Yoshinaga Y."/>
            <person name="Zwiers L.-H."/>
            <person name="Turgeon B."/>
            <person name="Goodwin S."/>
            <person name="Spatafora J."/>
            <person name="Crous P."/>
            <person name="Grigoriev I."/>
        </authorList>
    </citation>
    <scope>NUCLEOTIDE SEQUENCE</scope>
    <source>
        <strain evidence="2">CBS 110217</strain>
    </source>
</reference>
<keyword evidence="3" id="KW-1185">Reference proteome</keyword>
<evidence type="ECO:0000313" key="2">
    <source>
        <dbReference type="EMBL" id="KAF2028922.1"/>
    </source>
</evidence>
<gene>
    <name evidence="2" type="ORF">EK21DRAFT_101520</name>
</gene>
<evidence type="ECO:0000313" key="3">
    <source>
        <dbReference type="Proteomes" id="UP000799777"/>
    </source>
</evidence>
<comment type="caution">
    <text evidence="2">The sequence shown here is derived from an EMBL/GenBank/DDBJ whole genome shotgun (WGS) entry which is preliminary data.</text>
</comment>
<dbReference type="PANTHER" id="PTHR21310">
    <property type="entry name" value="AMINOGLYCOSIDE PHOSPHOTRANSFERASE-RELATED-RELATED"/>
    <property type="match status" value="1"/>
</dbReference>
<accession>A0A9P4LLR3</accession>
<dbReference type="EMBL" id="ML978207">
    <property type="protein sequence ID" value="KAF2028922.1"/>
    <property type="molecule type" value="Genomic_DNA"/>
</dbReference>
<protein>
    <recommendedName>
        <fullName evidence="1">Aminoglycoside phosphotransferase domain-containing protein</fullName>
    </recommendedName>
</protein>
<evidence type="ECO:0000259" key="1">
    <source>
        <dbReference type="Pfam" id="PF01636"/>
    </source>
</evidence>
<dbReference type="Pfam" id="PF01636">
    <property type="entry name" value="APH"/>
    <property type="match status" value="1"/>
</dbReference>
<dbReference type="InterPro" id="IPR002575">
    <property type="entry name" value="Aminoglycoside_PTrfase"/>
</dbReference>
<dbReference type="OrthoDB" id="5598852at2759"/>
<dbReference type="InterPro" id="IPR011009">
    <property type="entry name" value="Kinase-like_dom_sf"/>
</dbReference>
<dbReference type="PANTHER" id="PTHR21310:SF59">
    <property type="entry name" value="AMINOGLYCOSIDE PHOSPHOTRANSFERASE DOMAIN-CONTAINING PROTEIN"/>
    <property type="match status" value="1"/>
</dbReference>
<dbReference type="Gene3D" id="3.90.1200.10">
    <property type="match status" value="1"/>
</dbReference>